<proteinExistence type="predicted"/>
<dbReference type="AlphaFoldDB" id="A0A6A8GX24"/>
<sequence length="385" mass="45183">MKLQVKKNEFIYIVALSIFLLVKIIDHTNMAMPNEIKYGCIMISCILVGIKVIFFDKNTIKNIIIYIAILIASLAVIYKSSQYEILYTTIFIIGAKDVDFIKIISSYVKVSSFVILIMMICFAFGIIKETYVVRDGVIRHTFGYVYPTDFVALLFYVFLADLYYGIVKRKNIFGRDIAYFIIGLLTFHFSDSRLGSASILLLIPMSWIMKYSDKFDNKKIFNLIKKYSIIIAAGLSIFLTNFYMKYPNNNLLIWIDKELSYRLTFNIHAIKSFGYSLWGQDIYSQYYMYNDKWFFIDNSYYIMFIEYGLIISIIIIITYSLFLRKEVKLRKSYIPWVWILISINSIVGQQFFMLEYNIFLLALLADNSELMLVGNDNKKMMENLQ</sequence>
<comment type="caution">
    <text evidence="1">The sequence shown here is derived from an EMBL/GenBank/DDBJ whole genome shotgun (WGS) entry which is preliminary data.</text>
</comment>
<evidence type="ECO:0000313" key="1">
    <source>
        <dbReference type="EMBL" id="MSA68910.1"/>
    </source>
</evidence>
<organism evidence="1">
    <name type="scientific">Ligilactobacillus ruminis</name>
    <dbReference type="NCBI Taxonomy" id="1623"/>
    <lineage>
        <taxon>Bacteria</taxon>
        <taxon>Bacillati</taxon>
        <taxon>Bacillota</taxon>
        <taxon>Bacilli</taxon>
        <taxon>Lactobacillales</taxon>
        <taxon>Lactobacillaceae</taxon>
        <taxon>Ligilactobacillus</taxon>
    </lineage>
</organism>
<dbReference type="EMBL" id="WKOD01000021">
    <property type="protein sequence ID" value="MSA68910.1"/>
    <property type="molecule type" value="Genomic_DNA"/>
</dbReference>
<evidence type="ECO:0008006" key="2">
    <source>
        <dbReference type="Google" id="ProtNLM"/>
    </source>
</evidence>
<accession>A0A6A8GX24</accession>
<dbReference type="RefSeq" id="WP_154236815.1">
    <property type="nucleotide sequence ID" value="NZ_WKNS01000009.1"/>
</dbReference>
<gene>
    <name evidence="1" type="ORF">GKC89_07415</name>
</gene>
<reference evidence="1" key="1">
    <citation type="journal article" date="2019" name="Nat. Med.">
        <title>A library of human gut bacterial isolates paired with longitudinal multiomics data enables mechanistic microbiome research.</title>
        <authorList>
            <person name="Poyet M."/>
            <person name="Groussin M."/>
            <person name="Gibbons S.M."/>
            <person name="Avila-Pacheco J."/>
            <person name="Jiang X."/>
            <person name="Kearney S.M."/>
            <person name="Perrotta A.R."/>
            <person name="Berdy B."/>
            <person name="Zhao S."/>
            <person name="Lieberman T.D."/>
            <person name="Swanson P.K."/>
            <person name="Smith M."/>
            <person name="Roesemann S."/>
            <person name="Alexander J.E."/>
            <person name="Rich S.A."/>
            <person name="Livny J."/>
            <person name="Vlamakis H."/>
            <person name="Clish C."/>
            <person name="Bullock K."/>
            <person name="Deik A."/>
            <person name="Scott J."/>
            <person name="Pierce K.A."/>
            <person name="Xavier R.J."/>
            <person name="Alm E.J."/>
        </authorList>
    </citation>
    <scope>NUCLEOTIDE SEQUENCE</scope>
    <source>
        <strain evidence="1">BIOML-A18</strain>
    </source>
</reference>
<name>A0A6A8GX24_9LACO</name>
<protein>
    <recommendedName>
        <fullName evidence="2">Polysaccharide polymerase</fullName>
    </recommendedName>
</protein>